<feature type="transmembrane region" description="Helical" evidence="1">
    <location>
        <begin position="399"/>
        <end position="418"/>
    </location>
</feature>
<reference evidence="2 3" key="1">
    <citation type="submission" date="2015-11" db="EMBL/GenBank/DDBJ databases">
        <authorList>
            <person name="Lin W."/>
        </authorList>
    </citation>
    <scope>NUCLEOTIDE SEQUENCE [LARGE SCALE GENOMIC DNA]</scope>
    <source>
        <strain evidence="2 3">HCH-1</strain>
    </source>
</reference>
<feature type="transmembrane region" description="Helical" evidence="1">
    <location>
        <begin position="12"/>
        <end position="31"/>
    </location>
</feature>
<sequence length="637" mass="74052">MIIMKNKLFKYAIYYISLYILFGLLFIYSRYEIFCYAKDKCMDFIPFLRYLHSEYMCENYMCRNFYNIQEYYNIFITFVILVFVMYRLMLYDNKSNIDKTITFLNRYALFILTIYIVLMLVWTYCYLFINPFRYTISPGGDSTLFIQWYYNLSRGMPELSAYYKNMHFTADNPYYYVSIFANGPYFLPMLILPLLYLLHPSSPMHMYAIVIVVFTIGAPGIYLTIRILKGSKAMSLIGAMGYCILPQMEHTVFHFGQTEAISYAFIPYVFASLFAKKWKLFYLSVFLISLISIPYTYVAMIIGVTVAVLFKAPLQGGISFLISVLTNFYSSSVMKQSLCGISSDYNSFSILKKSVIDYVGGGNAFYKIELLDQAVYMYITLITIAFLPVFGIRKQGKWNYHIIGLIIISFGDAFINTFRLTGWYSHRTAGWVIPLYLAAFMVCTDKSEGELSNTVKPQFYQIAKMILFASVISMTLWTTLRYPWVGLNSFLKTGISHKMNDSRNVATVLTPLNNTVEIRKYLDVINSIVPQNVSVAYLENIGLANYLVNRKDAWEMDYGFPDGVEYYVISYINTNAKRKAHGVNEKIEELKQGKNSELLFNHPYLEIYKNKNPKPIPRLETALQWDILLHPWKTCDK</sequence>
<dbReference type="EMBL" id="LNQR01000128">
    <property type="protein sequence ID" value="KWT75937.1"/>
    <property type="molecule type" value="Genomic_DNA"/>
</dbReference>
<evidence type="ECO:0000313" key="3">
    <source>
        <dbReference type="Proteomes" id="UP000060487"/>
    </source>
</evidence>
<keyword evidence="3" id="KW-1185">Reference proteome</keyword>
<feature type="transmembrane region" description="Helical" evidence="1">
    <location>
        <begin position="174"/>
        <end position="198"/>
    </location>
</feature>
<feature type="transmembrane region" description="Helical" evidence="1">
    <location>
        <begin position="109"/>
        <end position="129"/>
    </location>
</feature>
<keyword evidence="1" id="KW-0812">Transmembrane</keyword>
<accession>A0ABR5SCA3</accession>
<feature type="transmembrane region" description="Helical" evidence="1">
    <location>
        <begin position="204"/>
        <end position="225"/>
    </location>
</feature>
<feature type="transmembrane region" description="Helical" evidence="1">
    <location>
        <begin position="375"/>
        <end position="392"/>
    </location>
</feature>
<comment type="caution">
    <text evidence="2">The sequence shown here is derived from an EMBL/GenBank/DDBJ whole genome shotgun (WGS) entry which is preliminary data.</text>
</comment>
<feature type="transmembrane region" description="Helical" evidence="1">
    <location>
        <begin position="465"/>
        <end position="484"/>
    </location>
</feature>
<feature type="transmembrane region" description="Helical" evidence="1">
    <location>
        <begin position="280"/>
        <end position="310"/>
    </location>
</feature>
<keyword evidence="1" id="KW-1133">Transmembrane helix</keyword>
<dbReference type="Proteomes" id="UP000060487">
    <property type="component" value="Unassembled WGS sequence"/>
</dbReference>
<gene>
    <name evidence="2" type="ORF">ASN18_3177</name>
</gene>
<organism evidence="2 3">
    <name type="scientific">Candidatus Magnetominusculus xianensis</name>
    <dbReference type="NCBI Taxonomy" id="1748249"/>
    <lineage>
        <taxon>Bacteria</taxon>
        <taxon>Pseudomonadati</taxon>
        <taxon>Nitrospirota</taxon>
        <taxon>Nitrospiria</taxon>
        <taxon>Nitrospirales</taxon>
        <taxon>Nitrospiraceae</taxon>
        <taxon>Candidatus Magnetominusculus</taxon>
    </lineage>
</organism>
<proteinExistence type="predicted"/>
<keyword evidence="1" id="KW-0472">Membrane</keyword>
<evidence type="ECO:0000256" key="1">
    <source>
        <dbReference type="SAM" id="Phobius"/>
    </source>
</evidence>
<feature type="transmembrane region" description="Helical" evidence="1">
    <location>
        <begin position="71"/>
        <end position="89"/>
    </location>
</feature>
<evidence type="ECO:0000313" key="2">
    <source>
        <dbReference type="EMBL" id="KWT75937.1"/>
    </source>
</evidence>
<name>A0ABR5SCA3_9BACT</name>
<protein>
    <submittedName>
        <fullName evidence="2">Uncharacterized protein</fullName>
    </submittedName>
</protein>